<evidence type="ECO:0000313" key="2">
    <source>
        <dbReference type="EMBL" id="KAJ7752239.1"/>
    </source>
</evidence>
<name>A0AAD7IWW9_9AGAR</name>
<gene>
    <name evidence="2" type="ORF">DFH07DRAFT_774528</name>
</gene>
<proteinExistence type="predicted"/>
<dbReference type="Proteomes" id="UP001215280">
    <property type="component" value="Unassembled WGS sequence"/>
</dbReference>
<keyword evidence="3" id="KW-1185">Reference proteome</keyword>
<organism evidence="2 3">
    <name type="scientific">Mycena maculata</name>
    <dbReference type="NCBI Taxonomy" id="230809"/>
    <lineage>
        <taxon>Eukaryota</taxon>
        <taxon>Fungi</taxon>
        <taxon>Dikarya</taxon>
        <taxon>Basidiomycota</taxon>
        <taxon>Agaricomycotina</taxon>
        <taxon>Agaricomycetes</taxon>
        <taxon>Agaricomycetidae</taxon>
        <taxon>Agaricales</taxon>
        <taxon>Marasmiineae</taxon>
        <taxon>Mycenaceae</taxon>
        <taxon>Mycena</taxon>
    </lineage>
</organism>
<feature type="region of interest" description="Disordered" evidence="1">
    <location>
        <begin position="123"/>
        <end position="142"/>
    </location>
</feature>
<reference evidence="2" key="1">
    <citation type="submission" date="2023-03" db="EMBL/GenBank/DDBJ databases">
        <title>Massive genome expansion in bonnet fungi (Mycena s.s.) driven by repeated elements and novel gene families across ecological guilds.</title>
        <authorList>
            <consortium name="Lawrence Berkeley National Laboratory"/>
            <person name="Harder C.B."/>
            <person name="Miyauchi S."/>
            <person name="Viragh M."/>
            <person name="Kuo A."/>
            <person name="Thoen E."/>
            <person name="Andreopoulos B."/>
            <person name="Lu D."/>
            <person name="Skrede I."/>
            <person name="Drula E."/>
            <person name="Henrissat B."/>
            <person name="Morin E."/>
            <person name="Kohler A."/>
            <person name="Barry K."/>
            <person name="LaButti K."/>
            <person name="Morin E."/>
            <person name="Salamov A."/>
            <person name="Lipzen A."/>
            <person name="Mereny Z."/>
            <person name="Hegedus B."/>
            <person name="Baldrian P."/>
            <person name="Stursova M."/>
            <person name="Weitz H."/>
            <person name="Taylor A."/>
            <person name="Grigoriev I.V."/>
            <person name="Nagy L.G."/>
            <person name="Martin F."/>
            <person name="Kauserud H."/>
        </authorList>
    </citation>
    <scope>NUCLEOTIDE SEQUENCE</scope>
    <source>
        <strain evidence="2">CBHHK188m</strain>
    </source>
</reference>
<dbReference type="AlphaFoldDB" id="A0AAD7IWW9"/>
<evidence type="ECO:0000256" key="1">
    <source>
        <dbReference type="SAM" id="MobiDB-lite"/>
    </source>
</evidence>
<comment type="caution">
    <text evidence="2">The sequence shown here is derived from an EMBL/GenBank/DDBJ whole genome shotgun (WGS) entry which is preliminary data.</text>
</comment>
<accession>A0AAD7IWW9</accession>
<evidence type="ECO:0000313" key="3">
    <source>
        <dbReference type="Proteomes" id="UP001215280"/>
    </source>
</evidence>
<protein>
    <submittedName>
        <fullName evidence="2">Uncharacterized protein</fullName>
    </submittedName>
</protein>
<sequence>MARGAQARCLELCARHVIAVTFDSRPAIIAAPSGSASARILADQSVFCALAAGAARSSPLHFVIHAVWLRGASAPGTPPILAHLSAALFLHCAPSTPSMLSSTVLSIACLPLPNQATSALRPCPSATPSPLPTHSPRTCESPSFDASTSFNGSYTSSKSLPSSLAAALYLGRLPPSALARKSSYFRLAPLPRVPRTRSHATCALHSHHIPVPPLKPSTTPADIFATLISTRTPPPPGLPCLRQRRNEVSLSSRASPCPAPPARVLSTFILP</sequence>
<dbReference type="EMBL" id="JARJLG010000075">
    <property type="protein sequence ID" value="KAJ7752239.1"/>
    <property type="molecule type" value="Genomic_DNA"/>
</dbReference>